<dbReference type="OrthoDB" id="9788465at2"/>
<dbReference type="Pfam" id="PF07308">
    <property type="entry name" value="DUF1456"/>
    <property type="match status" value="2"/>
</dbReference>
<dbReference type="PANTHER" id="PTHR37805:SF1">
    <property type="entry name" value="CYTOPLASMIC PROTEIN"/>
    <property type="match status" value="1"/>
</dbReference>
<dbReference type="InterPro" id="IPR009921">
    <property type="entry name" value="YehS-like"/>
</dbReference>
<dbReference type="Proteomes" id="UP000269041">
    <property type="component" value="Unassembled WGS sequence"/>
</dbReference>
<keyword evidence="2" id="KW-1185">Reference proteome</keyword>
<dbReference type="PANTHER" id="PTHR37805">
    <property type="entry name" value="CYTOPLASMIC PROTEIN-RELATED"/>
    <property type="match status" value="1"/>
</dbReference>
<accession>A0A3R9F577</accession>
<name>A0A3R9F577_9VIBR</name>
<sequence length="159" mass="18688">MTNNDILRRVRYTFDLKDNVMTEIFSLADFNVEGEQVTSWLKKEDDESFVELSDTELAIFLNGLINFKRGKREGEQPKPEEKLSNNIVFQKLRIALNLKAEEILDILKLADFRLSKHELSAFFRKPENKHYRECKDQVLRNFLLGLQYHLRPSGGEPEL</sequence>
<dbReference type="AlphaFoldDB" id="A0A3R9F577"/>
<gene>
    <name evidence="1" type="ORF">EJA03_15305</name>
</gene>
<evidence type="ECO:0000313" key="2">
    <source>
        <dbReference type="Proteomes" id="UP000269041"/>
    </source>
</evidence>
<proteinExistence type="predicted"/>
<reference evidence="1 2" key="1">
    <citation type="submission" date="2018-12" db="EMBL/GenBank/DDBJ databases">
        <title>Genomic taxonomy of the Vibrionaceae family.</title>
        <authorList>
            <person name="Gomez-Gil B."/>
            <person name="Enciso-Ibarra K."/>
        </authorList>
    </citation>
    <scope>NUCLEOTIDE SEQUENCE [LARGE SCALE GENOMIC DNA]</scope>
    <source>
        <strain evidence="1 2">CAIM 594</strain>
    </source>
</reference>
<dbReference type="EMBL" id="RSFA01000079">
    <property type="protein sequence ID" value="RSD30191.1"/>
    <property type="molecule type" value="Genomic_DNA"/>
</dbReference>
<evidence type="ECO:0000313" key="1">
    <source>
        <dbReference type="EMBL" id="RSD30191.1"/>
    </source>
</evidence>
<protein>
    <submittedName>
        <fullName evidence="1">DUF1456 family protein</fullName>
    </submittedName>
</protein>
<dbReference type="RefSeq" id="WP_125322596.1">
    <property type="nucleotide sequence ID" value="NZ_AP024890.1"/>
</dbReference>
<organism evidence="1 2">
    <name type="scientific">Vibrio pectenicida</name>
    <dbReference type="NCBI Taxonomy" id="62763"/>
    <lineage>
        <taxon>Bacteria</taxon>
        <taxon>Pseudomonadati</taxon>
        <taxon>Pseudomonadota</taxon>
        <taxon>Gammaproteobacteria</taxon>
        <taxon>Vibrionales</taxon>
        <taxon>Vibrionaceae</taxon>
        <taxon>Vibrio</taxon>
    </lineage>
</organism>
<comment type="caution">
    <text evidence="1">The sequence shown here is derived from an EMBL/GenBank/DDBJ whole genome shotgun (WGS) entry which is preliminary data.</text>
</comment>